<dbReference type="InterPro" id="IPR002912">
    <property type="entry name" value="ACT_dom"/>
</dbReference>
<evidence type="ECO:0000313" key="3">
    <source>
        <dbReference type="Proteomes" id="UP000032417"/>
    </source>
</evidence>
<reference evidence="2 3" key="1">
    <citation type="submission" date="2014-08" db="EMBL/GenBank/DDBJ databases">
        <authorList>
            <person name="Wibberg D."/>
        </authorList>
    </citation>
    <scope>NUCLEOTIDE SEQUENCE [LARGE SCALE GENOMIC DNA]</scope>
    <source>
        <strain evidence="3">ING2-E5B</strain>
    </source>
</reference>
<dbReference type="PANTHER" id="PTHR40099:SF1">
    <property type="entry name" value="ACETOLACTATE SYNTHASE, SMALL SUBUNIT"/>
    <property type="match status" value="1"/>
</dbReference>
<protein>
    <submittedName>
        <fullName evidence="2">Amino acid-binding ACT domain-containing protein</fullName>
    </submittedName>
</protein>
<proteinExistence type="predicted"/>
<evidence type="ECO:0000259" key="1">
    <source>
        <dbReference type="PROSITE" id="PS51671"/>
    </source>
</evidence>
<feature type="domain" description="ACT" evidence="1">
    <location>
        <begin position="71"/>
        <end position="141"/>
    </location>
</feature>
<accession>A0A098C1W9</accession>
<dbReference type="OrthoDB" id="9790662at2"/>
<dbReference type="CDD" id="cd04908">
    <property type="entry name" value="ACT_Bt0572_1"/>
    <property type="match status" value="1"/>
</dbReference>
<organism evidence="2 3">
    <name type="scientific">Fermentimonas caenicola</name>
    <dbReference type="NCBI Taxonomy" id="1562970"/>
    <lineage>
        <taxon>Bacteria</taxon>
        <taxon>Pseudomonadati</taxon>
        <taxon>Bacteroidota</taxon>
        <taxon>Bacteroidia</taxon>
        <taxon>Bacteroidales</taxon>
        <taxon>Dysgonomonadaceae</taxon>
        <taxon>Fermentimonas</taxon>
    </lineage>
</organism>
<dbReference type="SUPFAM" id="SSF55021">
    <property type="entry name" value="ACT-like"/>
    <property type="match status" value="2"/>
</dbReference>
<gene>
    <name evidence="2" type="ORF">ING2E5B_1664</name>
</gene>
<dbReference type="CDD" id="cd04882">
    <property type="entry name" value="ACT_Bt0572_2"/>
    <property type="match status" value="1"/>
</dbReference>
<dbReference type="EMBL" id="LN515532">
    <property type="protein sequence ID" value="CEA16411.1"/>
    <property type="molecule type" value="Genomic_DNA"/>
</dbReference>
<dbReference type="PANTHER" id="PTHR40099">
    <property type="entry name" value="ACETOLACTATE SYNTHASE, SMALL SUBUNIT"/>
    <property type="match status" value="1"/>
</dbReference>
<dbReference type="Gene3D" id="3.30.2130.10">
    <property type="entry name" value="VC0802-like"/>
    <property type="match status" value="1"/>
</dbReference>
<dbReference type="KEGG" id="pbt:ING2E5B_1664"/>
<dbReference type="Pfam" id="PF19571">
    <property type="entry name" value="ACT_8"/>
    <property type="match status" value="1"/>
</dbReference>
<dbReference type="PROSITE" id="PS51671">
    <property type="entry name" value="ACT"/>
    <property type="match status" value="1"/>
</dbReference>
<name>A0A098C1W9_9BACT</name>
<dbReference type="STRING" id="1562970.ING2E5B_1664"/>
<evidence type="ECO:0000313" key="2">
    <source>
        <dbReference type="EMBL" id="CEA16411.1"/>
    </source>
</evidence>
<keyword evidence="3" id="KW-1185">Reference proteome</keyword>
<dbReference type="AlphaFoldDB" id="A0A098C1W9"/>
<dbReference type="Proteomes" id="UP000032417">
    <property type="component" value="Chromosome 1"/>
</dbReference>
<dbReference type="InterPro" id="IPR045865">
    <property type="entry name" value="ACT-like_dom_sf"/>
</dbReference>
<sequence>MHIKQLSVFLEDRSGRLTELTRILAVNDINITALSVAETADYGIVRMVVGRPELAKDVLEKAGFSIGLTDVVCVNMPDQPGSLYRILEILTDEGINVDYMYAFSNNDVALAVIRAADIQRVTEVLDRNRLKLLSQSDIYQL</sequence>
<dbReference type="HOGENOM" id="CLU_136790_2_1_10"/>
<dbReference type="InterPro" id="IPR045739">
    <property type="entry name" value="ACT_dom_pair"/>
</dbReference>